<dbReference type="PATRIC" id="fig|316.110.peg.1869"/>
<dbReference type="PANTHER" id="PTHR21485:SF3">
    <property type="entry name" value="N-ACYLNEURAMINATE CYTIDYLYLTRANSFERASE"/>
    <property type="match status" value="1"/>
</dbReference>
<dbReference type="Pfam" id="PF02348">
    <property type="entry name" value="CTP_transf_3"/>
    <property type="match status" value="1"/>
</dbReference>
<dbReference type="InterPro" id="IPR050793">
    <property type="entry name" value="CMP-NeuNAc_synthase"/>
</dbReference>
<organism evidence="1 2">
    <name type="scientific">Stutzerimonas stutzeri</name>
    <name type="common">Pseudomonas stutzeri</name>
    <dbReference type="NCBI Taxonomy" id="316"/>
    <lineage>
        <taxon>Bacteria</taxon>
        <taxon>Pseudomonadati</taxon>
        <taxon>Pseudomonadota</taxon>
        <taxon>Gammaproteobacteria</taxon>
        <taxon>Pseudomonadales</taxon>
        <taxon>Pseudomonadaceae</taxon>
        <taxon>Stutzerimonas</taxon>
    </lineage>
</organism>
<dbReference type="Proteomes" id="UP000032439">
    <property type="component" value="Unassembled WGS sequence"/>
</dbReference>
<evidence type="ECO:0000313" key="2">
    <source>
        <dbReference type="Proteomes" id="UP000032439"/>
    </source>
</evidence>
<accession>A0A0D7E337</accession>
<dbReference type="EMBL" id="JXXD01000200">
    <property type="protein sequence ID" value="KIZ34022.1"/>
    <property type="molecule type" value="Genomic_DNA"/>
</dbReference>
<dbReference type="SUPFAM" id="SSF53448">
    <property type="entry name" value="Nucleotide-diphospho-sugar transferases"/>
    <property type="match status" value="1"/>
</dbReference>
<dbReference type="PANTHER" id="PTHR21485">
    <property type="entry name" value="HAD SUPERFAMILY MEMBERS CMAS AND KDSC"/>
    <property type="match status" value="1"/>
</dbReference>
<dbReference type="AlphaFoldDB" id="A0A0D7E337"/>
<dbReference type="InterPro" id="IPR003329">
    <property type="entry name" value="Cytidylyl_trans"/>
</dbReference>
<gene>
    <name evidence="1" type="ORF">LO50_18690</name>
</gene>
<dbReference type="GO" id="GO:0008781">
    <property type="term" value="F:N-acylneuraminate cytidylyltransferase activity"/>
    <property type="evidence" value="ECO:0007669"/>
    <property type="project" value="TreeGrafter"/>
</dbReference>
<evidence type="ECO:0000313" key="1">
    <source>
        <dbReference type="EMBL" id="KIZ34022.1"/>
    </source>
</evidence>
<dbReference type="InterPro" id="IPR029044">
    <property type="entry name" value="Nucleotide-diphossugar_trans"/>
</dbReference>
<protein>
    <submittedName>
        <fullName evidence="1">CMP-N-acetylneuraminic acid synthetase</fullName>
    </submittedName>
</protein>
<comment type="caution">
    <text evidence="1">The sequence shown here is derived from an EMBL/GenBank/DDBJ whole genome shotgun (WGS) entry which is preliminary data.</text>
</comment>
<name>A0A0D7E337_STUST</name>
<sequence length="229" mass="26175">MSTVAFIPARGGSKGVPRKNIKYIAGKPLIAWSIEQALQSALIDKVVVSTDCPEIAECAREYGAEIPFMRPAEISGDTATTESAMLHFCDWLRENHQHFDNFLLIQATSPIRAKGRFDDAVRFFEEGAYDSLVAVTSSHRFFWQQPESPRASYDYMKRPRRQDIPESERNYMETGSFYLTRMEALRESGNRLCGRVGMYLTPEEESYEIDSLIDFKVCESILLELARVY</sequence>
<dbReference type="CDD" id="cd02513">
    <property type="entry name" value="CMP-NeuAc_Synthase"/>
    <property type="match status" value="1"/>
</dbReference>
<proteinExistence type="predicted"/>
<dbReference type="Gene3D" id="3.90.550.10">
    <property type="entry name" value="Spore Coat Polysaccharide Biosynthesis Protein SpsA, Chain A"/>
    <property type="match status" value="1"/>
</dbReference>
<reference evidence="1 2" key="1">
    <citation type="submission" date="2014-11" db="EMBL/GenBank/DDBJ databases">
        <title>Genomics and ecophysiology of heterotrophic nitrogen fixing bacteria isolated from estuarine surface water.</title>
        <authorList>
            <person name="Bentzon-Tilia M."/>
            <person name="Severin I."/>
            <person name="Hansen L.H."/>
            <person name="Riemann L."/>
        </authorList>
    </citation>
    <scope>NUCLEOTIDE SEQUENCE [LARGE SCALE GENOMIC DNA]</scope>
    <source>
        <strain evidence="1 2">BAL361</strain>
    </source>
</reference>